<dbReference type="CDD" id="cd00056">
    <property type="entry name" value="ENDO3c"/>
    <property type="match status" value="1"/>
</dbReference>
<evidence type="ECO:0000256" key="4">
    <source>
        <dbReference type="ARBA" id="ARBA00012045"/>
    </source>
</evidence>
<dbReference type="GO" id="GO:0035485">
    <property type="term" value="F:adenine/guanine mispair binding"/>
    <property type="evidence" value="ECO:0007669"/>
    <property type="project" value="TreeGrafter"/>
</dbReference>
<dbReference type="InterPro" id="IPR000445">
    <property type="entry name" value="HhH_motif"/>
</dbReference>
<keyword evidence="6" id="KW-0004">4Fe-4S</keyword>
<dbReference type="InterPro" id="IPR004036">
    <property type="entry name" value="Endonuclease-III-like_CS2"/>
</dbReference>
<evidence type="ECO:0000256" key="5">
    <source>
        <dbReference type="ARBA" id="ARBA00022023"/>
    </source>
</evidence>
<dbReference type="SMART" id="SM00478">
    <property type="entry name" value="ENDO3c"/>
    <property type="match status" value="1"/>
</dbReference>
<dbReference type="GO" id="GO:0032357">
    <property type="term" value="F:oxidized purine DNA binding"/>
    <property type="evidence" value="ECO:0007669"/>
    <property type="project" value="TreeGrafter"/>
</dbReference>
<evidence type="ECO:0000256" key="1">
    <source>
        <dbReference type="ARBA" id="ARBA00000843"/>
    </source>
</evidence>
<dbReference type="InterPro" id="IPR005760">
    <property type="entry name" value="A/G_AdeGlyc_MutY"/>
</dbReference>
<accession>A0A9D1WPS9</accession>
<dbReference type="GO" id="GO:0006284">
    <property type="term" value="P:base-excision repair"/>
    <property type="evidence" value="ECO:0007669"/>
    <property type="project" value="UniProtKB-UniRule"/>
</dbReference>
<dbReference type="InterPro" id="IPR015797">
    <property type="entry name" value="NUDIX_hydrolase-like_dom_sf"/>
</dbReference>
<dbReference type="NCBIfam" id="TIGR01084">
    <property type="entry name" value="mutY"/>
    <property type="match status" value="1"/>
</dbReference>
<dbReference type="Gene3D" id="1.10.1670.10">
    <property type="entry name" value="Helix-hairpin-Helix base-excision DNA repair enzymes (C-terminal)"/>
    <property type="match status" value="1"/>
</dbReference>
<comment type="function">
    <text evidence="2">Adenine glycosylase active on G-A mispairs. MutY also corrects error-prone DNA synthesis past GO lesions which are due to the oxidatively damaged form of guanine: 7,8-dihydro-8-oxoguanine (8-oxo-dGTP).</text>
</comment>
<feature type="domain" description="HhH-GPD" evidence="15">
    <location>
        <begin position="39"/>
        <end position="190"/>
    </location>
</feature>
<evidence type="ECO:0000313" key="16">
    <source>
        <dbReference type="EMBL" id="HIX64973.1"/>
    </source>
</evidence>
<dbReference type="SUPFAM" id="SSF48150">
    <property type="entry name" value="DNA-glycosylase"/>
    <property type="match status" value="1"/>
</dbReference>
<evidence type="ECO:0000313" key="17">
    <source>
        <dbReference type="Proteomes" id="UP000886800"/>
    </source>
</evidence>
<dbReference type="FunFam" id="1.10.340.30:FF:000002">
    <property type="entry name" value="Adenine DNA glycosylase"/>
    <property type="match status" value="1"/>
</dbReference>
<comment type="catalytic activity">
    <reaction evidence="1 14">
        <text>Hydrolyzes free adenine bases from 7,8-dihydro-8-oxoguanine:adenine mismatched double-stranded DNA, leaving an apurinic site.</text>
        <dbReference type="EC" id="3.2.2.31"/>
    </reaction>
</comment>
<dbReference type="SUPFAM" id="SSF55811">
    <property type="entry name" value="Nudix"/>
    <property type="match status" value="1"/>
</dbReference>
<dbReference type="InterPro" id="IPR044298">
    <property type="entry name" value="MIG/MutY"/>
</dbReference>
<keyword evidence="11" id="KW-0411">Iron-sulfur</keyword>
<dbReference type="PROSITE" id="PS01155">
    <property type="entry name" value="ENDONUCLEASE_III_2"/>
    <property type="match status" value="1"/>
</dbReference>
<dbReference type="Pfam" id="PF00633">
    <property type="entry name" value="HHH"/>
    <property type="match status" value="1"/>
</dbReference>
<evidence type="ECO:0000256" key="8">
    <source>
        <dbReference type="ARBA" id="ARBA00022763"/>
    </source>
</evidence>
<dbReference type="GO" id="GO:0006298">
    <property type="term" value="P:mismatch repair"/>
    <property type="evidence" value="ECO:0007669"/>
    <property type="project" value="TreeGrafter"/>
</dbReference>
<comment type="caution">
    <text evidence="16">The sequence shown here is derived from an EMBL/GenBank/DDBJ whole genome shotgun (WGS) entry which is preliminary data.</text>
</comment>
<dbReference type="InterPro" id="IPR003265">
    <property type="entry name" value="HhH-GPD_domain"/>
</dbReference>
<evidence type="ECO:0000256" key="3">
    <source>
        <dbReference type="ARBA" id="ARBA00008343"/>
    </source>
</evidence>
<name>A0A9D1WPS9_9FIRM</name>
<reference evidence="16" key="2">
    <citation type="submission" date="2021-04" db="EMBL/GenBank/DDBJ databases">
        <authorList>
            <person name="Gilroy R."/>
        </authorList>
    </citation>
    <scope>NUCLEOTIDE SEQUENCE</scope>
    <source>
        <strain evidence="16">CHK188-5543</strain>
    </source>
</reference>
<dbReference type="GO" id="GO:0051539">
    <property type="term" value="F:4 iron, 4 sulfur cluster binding"/>
    <property type="evidence" value="ECO:0007669"/>
    <property type="project" value="UniProtKB-UniRule"/>
</dbReference>
<keyword evidence="8 14" id="KW-0227">DNA damage</keyword>
<evidence type="ECO:0000256" key="13">
    <source>
        <dbReference type="ARBA" id="ARBA00023295"/>
    </source>
</evidence>
<evidence type="ECO:0000256" key="12">
    <source>
        <dbReference type="ARBA" id="ARBA00023204"/>
    </source>
</evidence>
<comment type="cofactor">
    <cofactor evidence="14">
        <name>[4Fe-4S] cluster</name>
        <dbReference type="ChEBI" id="CHEBI:49883"/>
    </cofactor>
    <text evidence="14">Binds 1 [4Fe-4S] cluster.</text>
</comment>
<keyword evidence="7" id="KW-0479">Metal-binding</keyword>
<dbReference type="CDD" id="cd03431">
    <property type="entry name" value="NUDIX_DNA_Glycosylase_C-MutY"/>
    <property type="match status" value="1"/>
</dbReference>
<sequence>MLQLERIVRPLLDWYRQNARDLPWRRDPTPYRVWVSEIMLQQTRVEAVKGYFARFLAALPTPAALAAAPEGQLLKLWEGLGYYNRARNLQKAARILVERYGGQLPGDYEALLALPGVGRYTAGAVASIAFGLPEPAVDGNVLRVLSRLTADRSDIADPRTRQAAEQALRRVLPPGEPGSFNQALMELGALVCVPNGPPLCSRCPLAGLCQGRQEGIALDLPVKSSKKPRRVERRTILVVERDQLTAIRRRPARGLLAGMWELPSLEGEADARQAVEAVRGWGLEPLRVEPLGPSKHIFTHVEWQMTGFRVVAAEAGEAPGLVWAAPQQLRETYPLPSAFRYYLEPRRELE</sequence>
<dbReference type="InterPro" id="IPR029119">
    <property type="entry name" value="MutY_C"/>
</dbReference>
<dbReference type="AlphaFoldDB" id="A0A9D1WPS9"/>
<evidence type="ECO:0000256" key="2">
    <source>
        <dbReference type="ARBA" id="ARBA00002933"/>
    </source>
</evidence>
<dbReference type="EC" id="3.2.2.31" evidence="4 14"/>
<reference evidence="16" key="1">
    <citation type="journal article" date="2021" name="PeerJ">
        <title>Extensive microbial diversity within the chicken gut microbiome revealed by metagenomics and culture.</title>
        <authorList>
            <person name="Gilroy R."/>
            <person name="Ravi A."/>
            <person name="Getino M."/>
            <person name="Pursley I."/>
            <person name="Horton D.L."/>
            <person name="Alikhan N.F."/>
            <person name="Baker D."/>
            <person name="Gharbi K."/>
            <person name="Hall N."/>
            <person name="Watson M."/>
            <person name="Adriaenssens E.M."/>
            <person name="Foster-Nyarko E."/>
            <person name="Jarju S."/>
            <person name="Secka A."/>
            <person name="Antonio M."/>
            <person name="Oren A."/>
            <person name="Chaudhuri R.R."/>
            <person name="La Ragione R."/>
            <person name="Hildebrand F."/>
            <person name="Pallen M.J."/>
        </authorList>
    </citation>
    <scope>NUCLEOTIDE SEQUENCE</scope>
    <source>
        <strain evidence="16">CHK188-5543</strain>
    </source>
</reference>
<dbReference type="Gene3D" id="3.90.79.10">
    <property type="entry name" value="Nucleoside Triphosphate Pyrophosphohydrolase"/>
    <property type="match status" value="1"/>
</dbReference>
<keyword evidence="10 14" id="KW-0408">Iron</keyword>
<dbReference type="GO" id="GO:0046872">
    <property type="term" value="F:metal ion binding"/>
    <property type="evidence" value="ECO:0007669"/>
    <property type="project" value="UniProtKB-UniRule"/>
</dbReference>
<evidence type="ECO:0000259" key="15">
    <source>
        <dbReference type="SMART" id="SM00478"/>
    </source>
</evidence>
<comment type="similarity">
    <text evidence="3 14">Belongs to the Nth/MutY family.</text>
</comment>
<dbReference type="Pfam" id="PF14815">
    <property type="entry name" value="NUDIX_4"/>
    <property type="match status" value="1"/>
</dbReference>
<dbReference type="Pfam" id="PF00730">
    <property type="entry name" value="HhH-GPD"/>
    <property type="match status" value="1"/>
</dbReference>
<evidence type="ECO:0000256" key="10">
    <source>
        <dbReference type="ARBA" id="ARBA00023004"/>
    </source>
</evidence>
<protein>
    <recommendedName>
        <fullName evidence="5 14">Adenine DNA glycosylase</fullName>
        <ecNumber evidence="4 14">3.2.2.31</ecNumber>
    </recommendedName>
</protein>
<gene>
    <name evidence="16" type="primary">mutY</name>
    <name evidence="16" type="ORF">H9736_01855</name>
</gene>
<dbReference type="EMBL" id="DXES01000037">
    <property type="protein sequence ID" value="HIX64973.1"/>
    <property type="molecule type" value="Genomic_DNA"/>
</dbReference>
<evidence type="ECO:0000256" key="11">
    <source>
        <dbReference type="ARBA" id="ARBA00023014"/>
    </source>
</evidence>
<evidence type="ECO:0000256" key="7">
    <source>
        <dbReference type="ARBA" id="ARBA00022723"/>
    </source>
</evidence>
<keyword evidence="12" id="KW-0234">DNA repair</keyword>
<organism evidence="16 17">
    <name type="scientific">Candidatus Anaerotruncus excrementipullorum</name>
    <dbReference type="NCBI Taxonomy" id="2838465"/>
    <lineage>
        <taxon>Bacteria</taxon>
        <taxon>Bacillati</taxon>
        <taxon>Bacillota</taxon>
        <taxon>Clostridia</taxon>
        <taxon>Eubacteriales</taxon>
        <taxon>Oscillospiraceae</taxon>
        <taxon>Anaerotruncus</taxon>
    </lineage>
</organism>
<dbReference type="PANTHER" id="PTHR42944">
    <property type="entry name" value="ADENINE DNA GLYCOSYLASE"/>
    <property type="match status" value="1"/>
</dbReference>
<dbReference type="GO" id="GO:0034039">
    <property type="term" value="F:8-oxo-7,8-dihydroguanine DNA N-glycosylase activity"/>
    <property type="evidence" value="ECO:0007669"/>
    <property type="project" value="TreeGrafter"/>
</dbReference>
<evidence type="ECO:0000256" key="9">
    <source>
        <dbReference type="ARBA" id="ARBA00022801"/>
    </source>
</evidence>
<dbReference type="Gene3D" id="1.10.340.30">
    <property type="entry name" value="Hypothetical protein, domain 2"/>
    <property type="match status" value="1"/>
</dbReference>
<keyword evidence="9" id="KW-0378">Hydrolase</keyword>
<keyword evidence="13 14" id="KW-0326">Glycosidase</keyword>
<proteinExistence type="inferred from homology"/>
<dbReference type="InterPro" id="IPR023170">
    <property type="entry name" value="HhH_base_excis_C"/>
</dbReference>
<evidence type="ECO:0000256" key="14">
    <source>
        <dbReference type="RuleBase" id="RU365096"/>
    </source>
</evidence>
<dbReference type="Proteomes" id="UP000886800">
    <property type="component" value="Unassembled WGS sequence"/>
</dbReference>
<evidence type="ECO:0000256" key="6">
    <source>
        <dbReference type="ARBA" id="ARBA00022485"/>
    </source>
</evidence>
<dbReference type="PANTHER" id="PTHR42944:SF1">
    <property type="entry name" value="ADENINE DNA GLYCOSYLASE"/>
    <property type="match status" value="1"/>
</dbReference>
<dbReference type="GO" id="GO:0000701">
    <property type="term" value="F:purine-specific mismatch base pair DNA N-glycosylase activity"/>
    <property type="evidence" value="ECO:0007669"/>
    <property type="project" value="UniProtKB-EC"/>
</dbReference>
<dbReference type="InterPro" id="IPR011257">
    <property type="entry name" value="DNA_glycosylase"/>
</dbReference>